<feature type="signal peptide" evidence="1">
    <location>
        <begin position="1"/>
        <end position="24"/>
    </location>
</feature>
<dbReference type="RefSeq" id="WP_354700915.1">
    <property type="nucleotide sequence ID" value="NZ_CP114014.1"/>
</dbReference>
<protein>
    <submittedName>
        <fullName evidence="2">Uncharacterized protein</fullName>
    </submittedName>
</protein>
<proteinExistence type="predicted"/>
<feature type="chain" id="PRO_5043795226" evidence="1">
    <location>
        <begin position="25"/>
        <end position="113"/>
    </location>
</feature>
<dbReference type="KEGG" id="parq:DSM112329_01208"/>
<accession>A0AAU7AS02</accession>
<organism evidence="2">
    <name type="scientific">Paraconexibacter sp. AEG42_29</name>
    <dbReference type="NCBI Taxonomy" id="2997339"/>
    <lineage>
        <taxon>Bacteria</taxon>
        <taxon>Bacillati</taxon>
        <taxon>Actinomycetota</taxon>
        <taxon>Thermoleophilia</taxon>
        <taxon>Solirubrobacterales</taxon>
        <taxon>Paraconexibacteraceae</taxon>
        <taxon>Paraconexibacter</taxon>
    </lineage>
</organism>
<evidence type="ECO:0000256" key="1">
    <source>
        <dbReference type="SAM" id="SignalP"/>
    </source>
</evidence>
<name>A0AAU7AS02_9ACTN</name>
<sequence length="113" mass="11782">MRRRQLLSVLAVLAVPATALGAGAAPAGAAKAPLAGSKKCANGKYVLHVRVKGWSCGKGRKEAQYWETTGRGHCRKGYTFRQYSLPAGVSGPGGSYLSCGKGGVRVFWVEGGD</sequence>
<evidence type="ECO:0000313" key="2">
    <source>
        <dbReference type="EMBL" id="XAY04375.1"/>
    </source>
</evidence>
<keyword evidence="1" id="KW-0732">Signal</keyword>
<dbReference type="AlphaFoldDB" id="A0AAU7AS02"/>
<dbReference type="EMBL" id="CP114014">
    <property type="protein sequence ID" value="XAY04375.1"/>
    <property type="molecule type" value="Genomic_DNA"/>
</dbReference>
<gene>
    <name evidence="2" type="ORF">DSM112329_01208</name>
</gene>
<reference evidence="2" key="1">
    <citation type="submission" date="2022-12" db="EMBL/GenBank/DDBJ databases">
        <title>Paraconexibacter alkalitolerans sp. nov. and Baekduia alba sp. nov., isolated from soil and emended description of the genera Paraconexibacter (Chun et al., 2020) and Baekduia (An et al., 2020).</title>
        <authorList>
            <person name="Vieira S."/>
            <person name="Huber K.J."/>
            <person name="Geppert A."/>
            <person name="Wolf J."/>
            <person name="Neumann-Schaal M."/>
            <person name="Muesken M."/>
            <person name="Overmann J."/>
        </authorList>
    </citation>
    <scope>NUCLEOTIDE SEQUENCE</scope>
    <source>
        <strain evidence="2">AEG42_29</strain>
    </source>
</reference>